<evidence type="ECO:0000313" key="2">
    <source>
        <dbReference type="EMBL" id="SDE07048.1"/>
    </source>
</evidence>
<keyword evidence="3" id="KW-1185">Reference proteome</keyword>
<proteinExistence type="predicted"/>
<feature type="compositionally biased region" description="Basic and acidic residues" evidence="1">
    <location>
        <begin position="51"/>
        <end position="61"/>
    </location>
</feature>
<reference evidence="3" key="1">
    <citation type="submission" date="2016-10" db="EMBL/GenBank/DDBJ databases">
        <authorList>
            <person name="Varghese N."/>
            <person name="Submissions S."/>
        </authorList>
    </citation>
    <scope>NUCLEOTIDE SEQUENCE [LARGE SCALE GENOMIC DNA]</scope>
    <source>
        <strain evidence="3">DSM 8987</strain>
    </source>
</reference>
<dbReference type="AlphaFoldDB" id="A0A1G6ZWI0"/>
<feature type="region of interest" description="Disordered" evidence="1">
    <location>
        <begin position="37"/>
        <end position="61"/>
    </location>
</feature>
<dbReference type="RefSeq" id="WP_092076779.1">
    <property type="nucleotide sequence ID" value="NZ_FNAQ01000003.1"/>
</dbReference>
<organism evidence="2 3">
    <name type="scientific">Desulfuromonas thiophila</name>
    <dbReference type="NCBI Taxonomy" id="57664"/>
    <lineage>
        <taxon>Bacteria</taxon>
        <taxon>Pseudomonadati</taxon>
        <taxon>Thermodesulfobacteriota</taxon>
        <taxon>Desulfuromonadia</taxon>
        <taxon>Desulfuromonadales</taxon>
        <taxon>Desulfuromonadaceae</taxon>
        <taxon>Desulfuromonas</taxon>
    </lineage>
</organism>
<sequence length="61" mass="6890">MGGCLKGHSEHKSKEGRFCCERCDAVSKKAGHLCKPDKLGKKAAKKRAARQLRDKNHRERD</sequence>
<gene>
    <name evidence="2" type="ORF">SAMN05661003_103168</name>
</gene>
<dbReference type="STRING" id="57664.SAMN05661003_103168"/>
<accession>A0A1G6ZWI0</accession>
<dbReference type="Proteomes" id="UP000243205">
    <property type="component" value="Unassembled WGS sequence"/>
</dbReference>
<name>A0A1G6ZWI0_9BACT</name>
<protein>
    <submittedName>
        <fullName evidence="2">Uncharacterized protein</fullName>
    </submittedName>
</protein>
<dbReference type="EMBL" id="FNAQ01000003">
    <property type="protein sequence ID" value="SDE07048.1"/>
    <property type="molecule type" value="Genomic_DNA"/>
</dbReference>
<evidence type="ECO:0000256" key="1">
    <source>
        <dbReference type="SAM" id="MobiDB-lite"/>
    </source>
</evidence>
<evidence type="ECO:0000313" key="3">
    <source>
        <dbReference type="Proteomes" id="UP000243205"/>
    </source>
</evidence>
<feature type="compositionally biased region" description="Basic residues" evidence="1">
    <location>
        <begin position="41"/>
        <end position="50"/>
    </location>
</feature>